<dbReference type="EMBL" id="JAFIRR010000071">
    <property type="protein sequence ID" value="MCO6416909.1"/>
    <property type="molecule type" value="Genomic_DNA"/>
</dbReference>
<feature type="compositionally biased region" description="Low complexity" evidence="2">
    <location>
        <begin position="1"/>
        <end position="10"/>
    </location>
</feature>
<protein>
    <submittedName>
        <fullName evidence="3">Uncharacterized protein</fullName>
    </submittedName>
</protein>
<proteinExistence type="predicted"/>
<gene>
    <name evidence="3" type="ORF">JYK14_12165</name>
</gene>
<comment type="caution">
    <text evidence="3">The sequence shown here is derived from an EMBL/GenBank/DDBJ whole genome shotgun (WGS) entry which is preliminary data.</text>
</comment>
<feature type="region of interest" description="Disordered" evidence="2">
    <location>
        <begin position="1"/>
        <end position="21"/>
    </location>
</feature>
<evidence type="ECO:0000313" key="4">
    <source>
        <dbReference type="Proteomes" id="UP001523392"/>
    </source>
</evidence>
<organism evidence="3 4">
    <name type="scientific">Siccirubricoccus soli</name>
    <dbReference type="NCBI Taxonomy" id="2899147"/>
    <lineage>
        <taxon>Bacteria</taxon>
        <taxon>Pseudomonadati</taxon>
        <taxon>Pseudomonadota</taxon>
        <taxon>Alphaproteobacteria</taxon>
        <taxon>Acetobacterales</taxon>
        <taxon>Roseomonadaceae</taxon>
        <taxon>Siccirubricoccus</taxon>
    </lineage>
</organism>
<dbReference type="Proteomes" id="UP001523392">
    <property type="component" value="Unassembled WGS sequence"/>
</dbReference>
<name>A0ABT1D6T8_9PROT</name>
<evidence type="ECO:0000256" key="2">
    <source>
        <dbReference type="SAM" id="MobiDB-lite"/>
    </source>
</evidence>
<evidence type="ECO:0000256" key="1">
    <source>
        <dbReference type="SAM" id="Coils"/>
    </source>
</evidence>
<dbReference type="RefSeq" id="WP_252953539.1">
    <property type="nucleotide sequence ID" value="NZ_JAFIRR010000071.1"/>
</dbReference>
<accession>A0ABT1D6T8</accession>
<reference evidence="3 4" key="1">
    <citation type="submission" date="2021-12" db="EMBL/GenBank/DDBJ databases">
        <title>Siccirubricoccus leaddurans sp. nov., a high concentration Zn2+ tolerance bacterium.</title>
        <authorList>
            <person name="Cao Y."/>
        </authorList>
    </citation>
    <scope>NUCLEOTIDE SEQUENCE [LARGE SCALE GENOMIC DNA]</scope>
    <source>
        <strain evidence="3 4">KC 17139</strain>
    </source>
</reference>
<feature type="coiled-coil region" evidence="1">
    <location>
        <begin position="321"/>
        <end position="396"/>
    </location>
</feature>
<evidence type="ECO:0000313" key="3">
    <source>
        <dbReference type="EMBL" id="MCO6416909.1"/>
    </source>
</evidence>
<sequence>MSDQATTPPEGGTGTGWQAGISPAKLEWTRRVLGIDPPVRSNIRIGAQRDPETAFNRALQGSLDGLQAARGTPAVDAATEQAKALLENALGRMAQAAKAKDFTTAAAALEEARTAAATVQEGFATARDGWPAALEKAAAPLEEALGLAAELRAEAPLDGPLDIARVKAEGLREAAEKAAATEDFRTAYATLPELAEATIALEEAARAEARLQDAGGLFRARLGKAMDRLETAGQGAPASDEAETAQGVLAEQRARMVQAAKARDYAAAGEALDLCEAAATTVLEALEAAIGRFREAFAPAQRALDALPARVEALPRPVPGVAEAMAEAERQLLAADKASDEGDYRAALAACAACQRAAEQAAGLLDAAEKALAEARAKYEEKAKAIQASLDAAKNLKPASEAADTAMAELLRAMQAMEAAAGERRYEDALKAAGEAEAAAKIVTAERDKAKQAFETAFALSTQAYAAATGKHGTTPAIDKAVLALLKQAEEAKAAAEKARDAGDWRAANAAITPLDEAVKAFETAYAEERRIRDETAQKIADFEQRWGTASGLAALGGAQVKAQNAYLAAKKKLDALRDKDPASAAAAACSTVEAALGRVEGMAALTPQQKTELVTAATDRLKTLSDTDFDKQTTEERATAVYDLIADGEPTGEALAQLKRLYDRSKNDPEFVEQRKEQRKKIATKVAALPDAEDMRDNWDTKSPDERKAFLGKVLKAQAEELGIPEVPLDTFSQPRDGGGSLLFGSYDPGLKRINLNTHPDAMPDFREAVNTVLHENTHAQQDVLVQKLLDGEIGPGDPNYNQVLYFAANFAPGAYVNDGTATYDLQPIEADAWREGNEGSQAVLDILDGIT</sequence>
<keyword evidence="1" id="KW-0175">Coiled coil</keyword>
<keyword evidence="4" id="KW-1185">Reference proteome</keyword>